<evidence type="ECO:0000313" key="2">
    <source>
        <dbReference type="Proteomes" id="UP001239111"/>
    </source>
</evidence>
<organism evidence="1 2">
    <name type="scientific">Eretmocerus hayati</name>
    <dbReference type="NCBI Taxonomy" id="131215"/>
    <lineage>
        <taxon>Eukaryota</taxon>
        <taxon>Metazoa</taxon>
        <taxon>Ecdysozoa</taxon>
        <taxon>Arthropoda</taxon>
        <taxon>Hexapoda</taxon>
        <taxon>Insecta</taxon>
        <taxon>Pterygota</taxon>
        <taxon>Neoptera</taxon>
        <taxon>Endopterygota</taxon>
        <taxon>Hymenoptera</taxon>
        <taxon>Apocrita</taxon>
        <taxon>Proctotrupomorpha</taxon>
        <taxon>Chalcidoidea</taxon>
        <taxon>Aphelinidae</taxon>
        <taxon>Aphelininae</taxon>
        <taxon>Eretmocerus</taxon>
    </lineage>
</organism>
<protein>
    <submittedName>
        <fullName evidence="1">Uncharacterized protein</fullName>
    </submittedName>
</protein>
<evidence type="ECO:0000313" key="1">
    <source>
        <dbReference type="EMBL" id="KAJ8674278.1"/>
    </source>
</evidence>
<comment type="caution">
    <text evidence="1">The sequence shown here is derived from an EMBL/GenBank/DDBJ whole genome shotgun (WGS) entry which is preliminary data.</text>
</comment>
<keyword evidence="2" id="KW-1185">Reference proteome</keyword>
<sequence length="209" mass="23564">MMKLRELEEMLQSLSAFDKPNLLLEQYATSPHIASRMLHVAQTQYDDIEDRTVADLGAGCGILSIGASLLGASHVIGFEIDPSALAIFSENCEELEAEVDLICCDIIKYLPGKFEGFFDTVIMNPPFGTKHNTGMDVKFLEIASKLTKTTIYSLHKSSTRAHILQKGRYLGFKSEVLAELRFDLPHTYKFHKKKSVDVEVDFIRFSKKR</sequence>
<reference evidence="1" key="1">
    <citation type="submission" date="2023-04" db="EMBL/GenBank/DDBJ databases">
        <title>A chromosome-level genome assembly of the parasitoid wasp Eretmocerus hayati.</title>
        <authorList>
            <person name="Zhong Y."/>
            <person name="Liu S."/>
            <person name="Liu Y."/>
        </authorList>
    </citation>
    <scope>NUCLEOTIDE SEQUENCE</scope>
    <source>
        <strain evidence="1">ZJU_SS_LIU_2023</strain>
    </source>
</reference>
<name>A0ACC2NTS2_9HYME</name>
<accession>A0ACC2NTS2</accession>
<dbReference type="Proteomes" id="UP001239111">
    <property type="component" value="Chromosome 3"/>
</dbReference>
<gene>
    <name evidence="1" type="ORF">QAD02_005540</name>
</gene>
<proteinExistence type="predicted"/>
<dbReference type="EMBL" id="CM056743">
    <property type="protein sequence ID" value="KAJ8674278.1"/>
    <property type="molecule type" value="Genomic_DNA"/>
</dbReference>